<evidence type="ECO:0000256" key="11">
    <source>
        <dbReference type="ARBA" id="ARBA00023180"/>
    </source>
</evidence>
<keyword evidence="11" id="KW-0325">Glycoprotein</keyword>
<dbReference type="SMART" id="SM00112">
    <property type="entry name" value="CA"/>
    <property type="match status" value="2"/>
</dbReference>
<feature type="domain" description="Cadherin" evidence="13">
    <location>
        <begin position="52"/>
        <end position="152"/>
    </location>
</feature>
<evidence type="ECO:0000256" key="6">
    <source>
        <dbReference type="ARBA" id="ARBA00022837"/>
    </source>
</evidence>
<sequence length="175" mass="19353">GNVRTRRVLDRELERGYWLTIAVTDSGTSPLIDYCHVYVEVEDVNDHVPQSREPIYQAFIAEDAAPGDRIIKLQAIDGDVSSSSLSFTISHGNSQKKFSIGSRSGIIRVASQLDRELVAEHKLTVTISDGELTSNTLVTVTVTDVNDHTPKFTESLYRISVPARDASKSKEDLFS</sequence>
<accession>A0AAV2SRB1</accession>
<feature type="non-terminal residue" evidence="14">
    <location>
        <position position="175"/>
    </location>
</feature>
<evidence type="ECO:0000256" key="12">
    <source>
        <dbReference type="PROSITE-ProRule" id="PRU00043"/>
    </source>
</evidence>
<evidence type="ECO:0000256" key="3">
    <source>
        <dbReference type="ARBA" id="ARBA00022692"/>
    </source>
</evidence>
<dbReference type="PROSITE" id="PS00232">
    <property type="entry name" value="CADHERIN_1"/>
    <property type="match status" value="2"/>
</dbReference>
<evidence type="ECO:0000313" key="14">
    <source>
        <dbReference type="EMBL" id="CAL4240438.1"/>
    </source>
</evidence>
<keyword evidence="10" id="KW-1015">Disulfide bond</keyword>
<evidence type="ECO:0000259" key="13">
    <source>
        <dbReference type="PROSITE" id="PS50268"/>
    </source>
</evidence>
<evidence type="ECO:0000256" key="7">
    <source>
        <dbReference type="ARBA" id="ARBA00022889"/>
    </source>
</evidence>
<dbReference type="GO" id="GO:0005886">
    <property type="term" value="C:plasma membrane"/>
    <property type="evidence" value="ECO:0007669"/>
    <property type="project" value="InterPro"/>
</dbReference>
<dbReference type="PANTHER" id="PTHR24026:SF125">
    <property type="entry name" value="FAT-LIKE CADHERIN-RELATED TUMOR SUPPRESSOR HOMOLOG"/>
    <property type="match status" value="1"/>
</dbReference>
<dbReference type="CDD" id="cd11304">
    <property type="entry name" value="Cadherin_repeat"/>
    <property type="match status" value="2"/>
</dbReference>
<feature type="non-terminal residue" evidence="14">
    <location>
        <position position="1"/>
    </location>
</feature>
<dbReference type="Proteomes" id="UP001497623">
    <property type="component" value="Unassembled WGS sequence"/>
</dbReference>
<comment type="subcellular location">
    <subcellularLocation>
        <location evidence="1">Membrane</location>
        <topology evidence="1">Single-pass membrane protein</topology>
    </subcellularLocation>
</comment>
<evidence type="ECO:0000256" key="10">
    <source>
        <dbReference type="ARBA" id="ARBA00023157"/>
    </source>
</evidence>
<evidence type="ECO:0000256" key="5">
    <source>
        <dbReference type="ARBA" id="ARBA00022737"/>
    </source>
</evidence>
<dbReference type="GO" id="GO:0007156">
    <property type="term" value="P:homophilic cell adhesion via plasma membrane adhesion molecules"/>
    <property type="evidence" value="ECO:0007669"/>
    <property type="project" value="InterPro"/>
</dbReference>
<evidence type="ECO:0000256" key="8">
    <source>
        <dbReference type="ARBA" id="ARBA00022989"/>
    </source>
</evidence>
<dbReference type="GO" id="GO:0005509">
    <property type="term" value="F:calcium ion binding"/>
    <property type="evidence" value="ECO:0007669"/>
    <property type="project" value="UniProtKB-UniRule"/>
</dbReference>
<dbReference type="InterPro" id="IPR015919">
    <property type="entry name" value="Cadherin-like_sf"/>
</dbReference>
<proteinExistence type="predicted"/>
<keyword evidence="2" id="KW-0245">EGF-like domain</keyword>
<keyword evidence="9" id="KW-0472">Membrane</keyword>
<keyword evidence="8" id="KW-1133">Transmembrane helix</keyword>
<keyword evidence="3" id="KW-0812">Transmembrane</keyword>
<keyword evidence="4" id="KW-0732">Signal</keyword>
<feature type="domain" description="Cadherin" evidence="13">
    <location>
        <begin position="1"/>
        <end position="56"/>
    </location>
</feature>
<dbReference type="EMBL" id="CAXKWB010127330">
    <property type="protein sequence ID" value="CAL4240438.1"/>
    <property type="molecule type" value="Genomic_DNA"/>
</dbReference>
<dbReference type="FunFam" id="2.60.40.60:FF:000037">
    <property type="entry name" value="FAT atypical cadherin 1"/>
    <property type="match status" value="1"/>
</dbReference>
<evidence type="ECO:0000256" key="9">
    <source>
        <dbReference type="ARBA" id="ARBA00023136"/>
    </source>
</evidence>
<dbReference type="PROSITE" id="PS50268">
    <property type="entry name" value="CADHERIN_2"/>
    <property type="match status" value="2"/>
</dbReference>
<evidence type="ECO:0000256" key="4">
    <source>
        <dbReference type="ARBA" id="ARBA00022729"/>
    </source>
</evidence>
<dbReference type="PRINTS" id="PR00205">
    <property type="entry name" value="CADHERIN"/>
</dbReference>
<keyword evidence="5" id="KW-0677">Repeat</keyword>
<keyword evidence="15" id="KW-1185">Reference proteome</keyword>
<evidence type="ECO:0000256" key="2">
    <source>
        <dbReference type="ARBA" id="ARBA00022536"/>
    </source>
</evidence>
<dbReference type="SUPFAM" id="SSF49313">
    <property type="entry name" value="Cadherin-like"/>
    <property type="match status" value="2"/>
</dbReference>
<gene>
    <name evidence="14" type="ORF">MNOR_LOCUS40596</name>
</gene>
<dbReference type="Gene3D" id="2.60.40.60">
    <property type="entry name" value="Cadherins"/>
    <property type="match status" value="2"/>
</dbReference>
<keyword evidence="6 12" id="KW-0106">Calcium</keyword>
<organism evidence="14 15">
    <name type="scientific">Meganyctiphanes norvegica</name>
    <name type="common">Northern krill</name>
    <name type="synonym">Thysanopoda norvegica</name>
    <dbReference type="NCBI Taxonomy" id="48144"/>
    <lineage>
        <taxon>Eukaryota</taxon>
        <taxon>Metazoa</taxon>
        <taxon>Ecdysozoa</taxon>
        <taxon>Arthropoda</taxon>
        <taxon>Crustacea</taxon>
        <taxon>Multicrustacea</taxon>
        <taxon>Malacostraca</taxon>
        <taxon>Eumalacostraca</taxon>
        <taxon>Eucarida</taxon>
        <taxon>Euphausiacea</taxon>
        <taxon>Euphausiidae</taxon>
        <taxon>Meganyctiphanes</taxon>
    </lineage>
</organism>
<dbReference type="PANTHER" id="PTHR24026">
    <property type="entry name" value="FAT ATYPICAL CADHERIN-RELATED"/>
    <property type="match status" value="1"/>
</dbReference>
<dbReference type="Pfam" id="PF00028">
    <property type="entry name" value="Cadherin"/>
    <property type="match status" value="1"/>
</dbReference>
<keyword evidence="7" id="KW-0130">Cell adhesion</keyword>
<comment type="caution">
    <text evidence="14">The sequence shown here is derived from an EMBL/GenBank/DDBJ whole genome shotgun (WGS) entry which is preliminary data.</text>
</comment>
<protein>
    <recommendedName>
        <fullName evidence="13">Cadherin domain-containing protein</fullName>
    </recommendedName>
</protein>
<name>A0AAV2SRB1_MEGNR</name>
<dbReference type="AlphaFoldDB" id="A0AAV2SRB1"/>
<evidence type="ECO:0000313" key="15">
    <source>
        <dbReference type="Proteomes" id="UP001497623"/>
    </source>
</evidence>
<dbReference type="InterPro" id="IPR002126">
    <property type="entry name" value="Cadherin-like_dom"/>
</dbReference>
<dbReference type="InterPro" id="IPR020894">
    <property type="entry name" value="Cadherin_CS"/>
</dbReference>
<reference evidence="14 15" key="1">
    <citation type="submission" date="2024-05" db="EMBL/GenBank/DDBJ databases">
        <authorList>
            <person name="Wallberg A."/>
        </authorList>
    </citation>
    <scope>NUCLEOTIDE SEQUENCE [LARGE SCALE GENOMIC DNA]</scope>
</reference>
<evidence type="ECO:0000256" key="1">
    <source>
        <dbReference type="ARBA" id="ARBA00004167"/>
    </source>
</evidence>